<dbReference type="SUPFAM" id="SSF47384">
    <property type="entry name" value="Homodimeric domain of signal transducing histidine kinase"/>
    <property type="match status" value="1"/>
</dbReference>
<dbReference type="InterPro" id="IPR048590">
    <property type="entry name" value="CusS-like_sensor"/>
</dbReference>
<dbReference type="InterPro" id="IPR036097">
    <property type="entry name" value="HisK_dim/P_sf"/>
</dbReference>
<keyword evidence="5" id="KW-0597">Phosphoprotein</keyword>
<keyword evidence="11 14" id="KW-1133">Transmembrane helix</keyword>
<dbReference type="SUPFAM" id="SSF55874">
    <property type="entry name" value="ATPase domain of HSP90 chaperone/DNA topoisomerase II/histidine kinase"/>
    <property type="match status" value="1"/>
</dbReference>
<dbReference type="Pfam" id="PF02518">
    <property type="entry name" value="HATPase_c"/>
    <property type="match status" value="1"/>
</dbReference>
<dbReference type="Proteomes" id="UP000282818">
    <property type="component" value="Unassembled WGS sequence"/>
</dbReference>
<dbReference type="PANTHER" id="PTHR45436">
    <property type="entry name" value="SENSOR HISTIDINE KINASE YKOH"/>
    <property type="match status" value="1"/>
</dbReference>
<evidence type="ECO:0000256" key="2">
    <source>
        <dbReference type="ARBA" id="ARBA00004429"/>
    </source>
</evidence>
<evidence type="ECO:0000256" key="14">
    <source>
        <dbReference type="RuleBase" id="RU364088"/>
    </source>
</evidence>
<evidence type="ECO:0000313" key="18">
    <source>
        <dbReference type="Proteomes" id="UP000282818"/>
    </source>
</evidence>
<keyword evidence="8 14" id="KW-0547">Nucleotide-binding</keyword>
<dbReference type="GO" id="GO:0005524">
    <property type="term" value="F:ATP binding"/>
    <property type="evidence" value="ECO:0007669"/>
    <property type="project" value="UniProtKB-KW"/>
</dbReference>
<dbReference type="SUPFAM" id="SSF158472">
    <property type="entry name" value="HAMP domain-like"/>
    <property type="match status" value="1"/>
</dbReference>
<dbReference type="RefSeq" id="WP_127696243.1">
    <property type="nucleotide sequence ID" value="NZ_SACQ01000015.1"/>
</dbReference>
<feature type="transmembrane region" description="Helical" evidence="14">
    <location>
        <begin position="168"/>
        <end position="187"/>
    </location>
</feature>
<keyword evidence="13 14" id="KW-0472">Membrane</keyword>
<evidence type="ECO:0000256" key="8">
    <source>
        <dbReference type="ARBA" id="ARBA00022741"/>
    </source>
</evidence>
<evidence type="ECO:0000256" key="9">
    <source>
        <dbReference type="ARBA" id="ARBA00022777"/>
    </source>
</evidence>
<dbReference type="InterPro" id="IPR036890">
    <property type="entry name" value="HATPase_C_sf"/>
</dbReference>
<proteinExistence type="predicted"/>
<dbReference type="InterPro" id="IPR050428">
    <property type="entry name" value="TCS_sensor_his_kinase"/>
</dbReference>
<evidence type="ECO:0000256" key="3">
    <source>
        <dbReference type="ARBA" id="ARBA00022475"/>
    </source>
</evidence>
<comment type="caution">
    <text evidence="17">The sequence shown here is derived from an EMBL/GenBank/DDBJ whole genome shotgun (WGS) entry which is preliminary data.</text>
</comment>
<dbReference type="CDD" id="cd06225">
    <property type="entry name" value="HAMP"/>
    <property type="match status" value="1"/>
</dbReference>
<dbReference type="EMBL" id="SACQ01000015">
    <property type="protein sequence ID" value="RVU28271.1"/>
    <property type="molecule type" value="Genomic_DNA"/>
</dbReference>
<dbReference type="InterPro" id="IPR004358">
    <property type="entry name" value="Sig_transdc_His_kin-like_C"/>
</dbReference>
<evidence type="ECO:0000259" key="15">
    <source>
        <dbReference type="PROSITE" id="PS50109"/>
    </source>
</evidence>
<dbReference type="Gene3D" id="3.30.565.10">
    <property type="entry name" value="Histidine kinase-like ATPase, C-terminal domain"/>
    <property type="match status" value="1"/>
</dbReference>
<dbReference type="GO" id="GO:0000155">
    <property type="term" value="F:phosphorelay sensor kinase activity"/>
    <property type="evidence" value="ECO:0007669"/>
    <property type="project" value="InterPro"/>
</dbReference>
<dbReference type="CDD" id="cd00075">
    <property type="entry name" value="HATPase"/>
    <property type="match status" value="1"/>
</dbReference>
<evidence type="ECO:0000256" key="11">
    <source>
        <dbReference type="ARBA" id="ARBA00022989"/>
    </source>
</evidence>
<dbReference type="PANTHER" id="PTHR45436:SF15">
    <property type="entry name" value="SENSOR HISTIDINE KINASE CUSS"/>
    <property type="match status" value="1"/>
</dbReference>
<dbReference type="InterPro" id="IPR005467">
    <property type="entry name" value="His_kinase_dom"/>
</dbReference>
<dbReference type="CDD" id="cd00082">
    <property type="entry name" value="HisKA"/>
    <property type="match status" value="1"/>
</dbReference>
<dbReference type="Pfam" id="PF00672">
    <property type="entry name" value="HAMP"/>
    <property type="match status" value="1"/>
</dbReference>
<evidence type="ECO:0000256" key="1">
    <source>
        <dbReference type="ARBA" id="ARBA00000085"/>
    </source>
</evidence>
<name>A0A437Q180_9GAMM</name>
<dbReference type="PROSITE" id="PS50109">
    <property type="entry name" value="HIS_KIN"/>
    <property type="match status" value="1"/>
</dbReference>
<keyword evidence="12 14" id="KW-0902">Two-component regulatory system</keyword>
<dbReference type="AlphaFoldDB" id="A0A437Q180"/>
<keyword evidence="3 14" id="KW-1003">Cell membrane</keyword>
<comment type="subcellular location">
    <subcellularLocation>
        <location evidence="2">Cell inner membrane</location>
        <topology evidence="2">Multi-pass membrane protein</topology>
    </subcellularLocation>
</comment>
<reference evidence="17 18" key="1">
    <citation type="submission" date="2019-01" db="EMBL/GenBank/DDBJ databases">
        <authorList>
            <person name="Chen W.-M."/>
        </authorList>
    </citation>
    <scope>NUCLEOTIDE SEQUENCE [LARGE SCALE GENOMIC DNA]</scope>
    <source>
        <strain evidence="17 18">HPM-16</strain>
    </source>
</reference>
<evidence type="ECO:0000256" key="10">
    <source>
        <dbReference type="ARBA" id="ARBA00022840"/>
    </source>
</evidence>
<evidence type="ECO:0000256" key="4">
    <source>
        <dbReference type="ARBA" id="ARBA00022519"/>
    </source>
</evidence>
<accession>A0A437Q180</accession>
<dbReference type="PRINTS" id="PR00344">
    <property type="entry name" value="BCTRLSENSOR"/>
</dbReference>
<dbReference type="Gene3D" id="1.10.287.130">
    <property type="match status" value="1"/>
</dbReference>
<dbReference type="InterPro" id="IPR003594">
    <property type="entry name" value="HATPase_dom"/>
</dbReference>
<dbReference type="SMART" id="SM00304">
    <property type="entry name" value="HAMP"/>
    <property type="match status" value="1"/>
</dbReference>
<dbReference type="InterPro" id="IPR003660">
    <property type="entry name" value="HAMP_dom"/>
</dbReference>
<evidence type="ECO:0000256" key="6">
    <source>
        <dbReference type="ARBA" id="ARBA00022679"/>
    </source>
</evidence>
<keyword evidence="9 14" id="KW-0418">Kinase</keyword>
<keyword evidence="6 14" id="KW-0808">Transferase</keyword>
<evidence type="ECO:0000256" key="13">
    <source>
        <dbReference type="ARBA" id="ARBA00023136"/>
    </source>
</evidence>
<dbReference type="NCBIfam" id="TIGR01386">
    <property type="entry name" value="cztS_silS_copS"/>
    <property type="match status" value="1"/>
</dbReference>
<evidence type="ECO:0000313" key="17">
    <source>
        <dbReference type="EMBL" id="RVU28271.1"/>
    </source>
</evidence>
<organism evidence="17 18">
    <name type="scientific">Neptunomonas marina</name>
    <dbReference type="NCBI Taxonomy" id="1815562"/>
    <lineage>
        <taxon>Bacteria</taxon>
        <taxon>Pseudomonadati</taxon>
        <taxon>Pseudomonadota</taxon>
        <taxon>Gammaproteobacteria</taxon>
        <taxon>Oceanospirillales</taxon>
        <taxon>Oceanospirillaceae</taxon>
        <taxon>Neptunomonas</taxon>
    </lineage>
</organism>
<comment type="function">
    <text evidence="14">Member of a two-component regulatory system.</text>
</comment>
<dbReference type="EC" id="2.7.13.3" evidence="14"/>
<comment type="catalytic activity">
    <reaction evidence="1 14">
        <text>ATP + protein L-histidine = ADP + protein N-phospho-L-histidine.</text>
        <dbReference type="EC" id="2.7.13.3"/>
    </reaction>
</comment>
<feature type="transmembrane region" description="Helical" evidence="14">
    <location>
        <begin position="12"/>
        <end position="34"/>
    </location>
</feature>
<dbReference type="FunFam" id="1.10.287.130:FF:000001">
    <property type="entry name" value="Two-component sensor histidine kinase"/>
    <property type="match status" value="1"/>
</dbReference>
<evidence type="ECO:0000256" key="5">
    <source>
        <dbReference type="ARBA" id="ARBA00022553"/>
    </source>
</evidence>
<dbReference type="Pfam" id="PF21085">
    <property type="entry name" value="CusS"/>
    <property type="match status" value="1"/>
</dbReference>
<dbReference type="GO" id="GO:0005886">
    <property type="term" value="C:plasma membrane"/>
    <property type="evidence" value="ECO:0007669"/>
    <property type="project" value="UniProtKB-SubCell"/>
</dbReference>
<evidence type="ECO:0000259" key="16">
    <source>
        <dbReference type="PROSITE" id="PS50885"/>
    </source>
</evidence>
<sequence>MKRKLSLIWRLTGLYALVSGFVLLGLSVVIVFSIKQHFFEQDKETLQGKIQLVSSIVSEGVGAGTLPVFADKLKSGLIGHKELLVLVMNEQGVPLYSSGGVTFPLNLIKGKSSVSSPHAITWSAEGQSYRGLVVTKSTIAQPKQPISILVALNINHHELFMSRFQGALLLYVVIAALISGLLGWLAAKKGLLPLYQMRNRALAVTANQLDKRMPVENVPAEISELANALNQMLERLEDAFRRISEFSSDIAHELRTPISNLMTQTHVALSFPRDARTYQSILASNAEEYERLSRMISDMLFLAKADHGLELPSKETIELDKEVADLFEFYDALAEDHNILLRLKGKGEIQGDRLMIRRVINNLLSNAIRYTPTHSTVEVQIEASDKSTLLTVNNVGTPISAEHIPHLFERFYRVDKNRMKGNSERVGLGLAITRAIVVAHNGEISVSSTVERTSFKVTFFKNDSLITKT</sequence>
<dbReference type="Gene3D" id="6.10.340.10">
    <property type="match status" value="1"/>
</dbReference>
<dbReference type="Pfam" id="PF00512">
    <property type="entry name" value="HisKA"/>
    <property type="match status" value="1"/>
</dbReference>
<keyword evidence="18" id="KW-1185">Reference proteome</keyword>
<dbReference type="SMART" id="SM00388">
    <property type="entry name" value="HisKA"/>
    <property type="match status" value="1"/>
</dbReference>
<keyword evidence="7 14" id="KW-0812">Transmembrane</keyword>
<keyword evidence="10 14" id="KW-0067">ATP-binding</keyword>
<protein>
    <recommendedName>
        <fullName evidence="14">Sensor protein</fullName>
        <ecNumber evidence="14">2.7.13.3</ecNumber>
    </recommendedName>
</protein>
<feature type="domain" description="HAMP" evidence="16">
    <location>
        <begin position="188"/>
        <end position="241"/>
    </location>
</feature>
<keyword evidence="4 14" id="KW-0997">Cell inner membrane</keyword>
<dbReference type="FunFam" id="3.30.565.10:FF:000006">
    <property type="entry name" value="Sensor histidine kinase WalK"/>
    <property type="match status" value="1"/>
</dbReference>
<gene>
    <name evidence="17" type="ORF">EOE65_17775</name>
</gene>
<dbReference type="InterPro" id="IPR003661">
    <property type="entry name" value="HisK_dim/P_dom"/>
</dbReference>
<feature type="domain" description="Histidine kinase" evidence="15">
    <location>
        <begin position="249"/>
        <end position="463"/>
    </location>
</feature>
<dbReference type="SMART" id="SM00387">
    <property type="entry name" value="HATPase_c"/>
    <property type="match status" value="1"/>
</dbReference>
<dbReference type="InterPro" id="IPR006290">
    <property type="entry name" value="CztS_silS_copS"/>
</dbReference>
<dbReference type="PROSITE" id="PS50885">
    <property type="entry name" value="HAMP"/>
    <property type="match status" value="1"/>
</dbReference>
<evidence type="ECO:0000256" key="7">
    <source>
        <dbReference type="ARBA" id="ARBA00022692"/>
    </source>
</evidence>
<evidence type="ECO:0000256" key="12">
    <source>
        <dbReference type="ARBA" id="ARBA00023012"/>
    </source>
</evidence>